<name>A0ABY4B2W2_9BACT</name>
<evidence type="ECO:0000313" key="3">
    <source>
        <dbReference type="Proteomes" id="UP000831390"/>
    </source>
</evidence>
<sequence>MANYTLLSLCLLSCLNLASGSFKHLSKPLSVRAVTVLNRSTNSKKYTISTATKTAFSQAQQANHKRLTILDKTGFTQRGNRITLKTGNSKTVQLLSKPVAQYEEEGAELSYQGKLTYLRKYVLQVVYYESSACLLIDQTSGRIDTLQNIPTPSPTVRRVAAVPVRGCSEWSSRLHRTSRKVEKRI</sequence>
<reference evidence="2 3" key="1">
    <citation type="submission" date="2022-03" db="EMBL/GenBank/DDBJ databases">
        <title>Hymenobactersp. isolated from the air.</title>
        <authorList>
            <person name="Won M."/>
            <person name="Kwon S.-W."/>
        </authorList>
    </citation>
    <scope>NUCLEOTIDE SEQUENCE [LARGE SCALE GENOMIC DNA]</scope>
    <source>
        <strain evidence="2 3">KACC 22596</strain>
    </source>
</reference>
<organism evidence="2 3">
    <name type="scientific">Hymenobacter monticola</name>
    <dbReference type="NCBI Taxonomy" id="1705399"/>
    <lineage>
        <taxon>Bacteria</taxon>
        <taxon>Pseudomonadati</taxon>
        <taxon>Bacteroidota</taxon>
        <taxon>Cytophagia</taxon>
        <taxon>Cytophagales</taxon>
        <taxon>Hymenobacteraceae</taxon>
        <taxon>Hymenobacter</taxon>
    </lineage>
</organism>
<dbReference type="RefSeq" id="WP_243513222.1">
    <property type="nucleotide sequence ID" value="NZ_CP094534.1"/>
</dbReference>
<keyword evidence="3" id="KW-1185">Reference proteome</keyword>
<dbReference type="Proteomes" id="UP000831390">
    <property type="component" value="Chromosome"/>
</dbReference>
<evidence type="ECO:0000256" key="1">
    <source>
        <dbReference type="SAM" id="SignalP"/>
    </source>
</evidence>
<gene>
    <name evidence="2" type="ORF">MTP16_20425</name>
</gene>
<protein>
    <recommendedName>
        <fullName evidence="4">FTP domain-containing protein</fullName>
    </recommendedName>
</protein>
<keyword evidence="1" id="KW-0732">Signal</keyword>
<evidence type="ECO:0008006" key="4">
    <source>
        <dbReference type="Google" id="ProtNLM"/>
    </source>
</evidence>
<evidence type="ECO:0000313" key="2">
    <source>
        <dbReference type="EMBL" id="UOE33477.1"/>
    </source>
</evidence>
<feature type="chain" id="PRO_5047429309" description="FTP domain-containing protein" evidence="1">
    <location>
        <begin position="19"/>
        <end position="185"/>
    </location>
</feature>
<dbReference type="EMBL" id="CP094534">
    <property type="protein sequence ID" value="UOE33477.1"/>
    <property type="molecule type" value="Genomic_DNA"/>
</dbReference>
<feature type="signal peptide" evidence="1">
    <location>
        <begin position="1"/>
        <end position="18"/>
    </location>
</feature>
<proteinExistence type="predicted"/>
<accession>A0ABY4B2W2</accession>